<dbReference type="EMBL" id="JAQMWT010000109">
    <property type="protein sequence ID" value="KAJ8610368.1"/>
    <property type="molecule type" value="Genomic_DNA"/>
</dbReference>
<keyword evidence="6" id="KW-1185">Reference proteome</keyword>
<evidence type="ECO:0000256" key="1">
    <source>
        <dbReference type="ARBA" id="ARBA00022737"/>
    </source>
</evidence>
<comment type="subunit">
    <text evidence="3">Component of the ER membrane protein complex (EMC).</text>
</comment>
<name>A0AAD7ULP7_9STRA</name>
<dbReference type="InterPro" id="IPR055217">
    <property type="entry name" value="TPR_EMC2"/>
</dbReference>
<accession>A0AAD7ULP7</accession>
<dbReference type="PANTHER" id="PTHR12760">
    <property type="entry name" value="TETRATRICOPEPTIDE REPEAT PROTEIN"/>
    <property type="match status" value="1"/>
</dbReference>
<sequence length="308" mass="33240">MLSSSSLTQQEVRRAQKAGAMAAVLKQIRTTRVRAPEAVVELGRAALSSRRLGDEVWNVREQTLIAALDVDDIPLAKACESAILDRFGDTGARASRLKGLTQEARGDLEEAAQTYATMLESNGANAAALKREICLAKMQGDVASYVEKLKAYLERFQSDRSAWQALAETYVSSGNLPYAIFCYEELTLFEPTAAHYHCRLGELHYTDAGGLAGPKRLDALLKARKYFAHCVELATSHAAQAKSARAPTGLLLTCSAVGEIKPDDELNVALSALAAAHLKSIYKSHAAPSDLVAKAIAPFVANHTPPFR</sequence>
<evidence type="ECO:0000256" key="2">
    <source>
        <dbReference type="ARBA" id="ARBA00022803"/>
    </source>
</evidence>
<comment type="caution">
    <text evidence="5">The sequence shown here is derived from an EMBL/GenBank/DDBJ whole genome shotgun (WGS) entry which is preliminary data.</text>
</comment>
<reference evidence="5" key="1">
    <citation type="submission" date="2023-01" db="EMBL/GenBank/DDBJ databases">
        <title>Metagenome sequencing of chrysophaentin producing Chrysophaeum taylorii.</title>
        <authorList>
            <person name="Davison J."/>
            <person name="Bewley C."/>
        </authorList>
    </citation>
    <scope>NUCLEOTIDE SEQUENCE</scope>
    <source>
        <strain evidence="5">NIES-1699</strain>
    </source>
</reference>
<dbReference type="Proteomes" id="UP001230188">
    <property type="component" value="Unassembled WGS sequence"/>
</dbReference>
<dbReference type="Gene3D" id="1.25.40.10">
    <property type="entry name" value="Tetratricopeptide repeat domain"/>
    <property type="match status" value="1"/>
</dbReference>
<dbReference type="AlphaFoldDB" id="A0AAD7ULP7"/>
<organism evidence="5 6">
    <name type="scientific">Chrysophaeum taylorii</name>
    <dbReference type="NCBI Taxonomy" id="2483200"/>
    <lineage>
        <taxon>Eukaryota</taxon>
        <taxon>Sar</taxon>
        <taxon>Stramenopiles</taxon>
        <taxon>Ochrophyta</taxon>
        <taxon>Pelagophyceae</taxon>
        <taxon>Pelagomonadales</taxon>
        <taxon>Pelagomonadaceae</taxon>
        <taxon>Chrysophaeum</taxon>
    </lineage>
</organism>
<proteinExistence type="inferred from homology"/>
<dbReference type="SUPFAM" id="SSF48452">
    <property type="entry name" value="TPR-like"/>
    <property type="match status" value="1"/>
</dbReference>
<evidence type="ECO:0000313" key="5">
    <source>
        <dbReference type="EMBL" id="KAJ8610368.1"/>
    </source>
</evidence>
<protein>
    <recommendedName>
        <fullName evidence="3">ER membrane protein complex subunit 2</fullName>
    </recommendedName>
</protein>
<evidence type="ECO:0000259" key="4">
    <source>
        <dbReference type="Pfam" id="PF22890"/>
    </source>
</evidence>
<feature type="domain" description="EMC2 TPR-like" evidence="4">
    <location>
        <begin position="94"/>
        <end position="202"/>
    </location>
</feature>
<evidence type="ECO:0000313" key="6">
    <source>
        <dbReference type="Proteomes" id="UP001230188"/>
    </source>
</evidence>
<dbReference type="InterPro" id="IPR011990">
    <property type="entry name" value="TPR-like_helical_dom_sf"/>
</dbReference>
<comment type="subcellular location">
    <subcellularLocation>
        <location evidence="3">Endoplasmic reticulum membrane</location>
        <topology evidence="3">Peripheral membrane protein</topology>
        <orientation evidence="3">Cytoplasmic side</orientation>
    </subcellularLocation>
</comment>
<dbReference type="Pfam" id="PF22890">
    <property type="entry name" value="TPR_EMC2"/>
    <property type="match status" value="1"/>
</dbReference>
<evidence type="ECO:0000256" key="3">
    <source>
        <dbReference type="RuleBase" id="RU367091"/>
    </source>
</evidence>
<comment type="function">
    <text evidence="3">Part of the endoplasmic reticulum membrane protein complex (EMC) that enables the energy-independent insertion into endoplasmic reticulum membranes of newly synthesized membrane proteins.</text>
</comment>
<comment type="similarity">
    <text evidence="3">Belongs to the EMC2 family.</text>
</comment>
<keyword evidence="1" id="KW-0677">Repeat</keyword>
<gene>
    <name evidence="5" type="ORF">CTAYLR_003867</name>
</gene>
<keyword evidence="3" id="KW-0472">Membrane</keyword>
<dbReference type="GO" id="GO:0072546">
    <property type="term" value="C:EMC complex"/>
    <property type="evidence" value="ECO:0007669"/>
    <property type="project" value="UniProtKB-UniRule"/>
</dbReference>
<keyword evidence="3" id="KW-0256">Endoplasmic reticulum</keyword>
<keyword evidence="2" id="KW-0802">TPR repeat</keyword>
<dbReference type="InterPro" id="IPR039856">
    <property type="entry name" value="EMC2-like"/>
</dbReference>